<dbReference type="Gene3D" id="1.20.1330.10">
    <property type="entry name" value="f41 fragment of flagellin, N-terminal domain"/>
    <property type="match status" value="2"/>
</dbReference>
<dbReference type="PRINTS" id="PR00207">
    <property type="entry name" value="FLAGELLIN"/>
</dbReference>
<comment type="function">
    <text evidence="4">Flagellin is the subunit protein which polymerizes to form the filaments of bacterial flagella.</text>
</comment>
<dbReference type="PANTHER" id="PTHR42792">
    <property type="entry name" value="FLAGELLIN"/>
    <property type="match status" value="1"/>
</dbReference>
<dbReference type="Gene3D" id="6.10.10.10">
    <property type="entry name" value="Flagellar export chaperone, C-terminal domain"/>
    <property type="match status" value="1"/>
</dbReference>
<evidence type="ECO:0000256" key="1">
    <source>
        <dbReference type="ARBA" id="ARBA00005709"/>
    </source>
</evidence>
<dbReference type="EMBL" id="JBHSWE010000001">
    <property type="protein sequence ID" value="MFC6669791.1"/>
    <property type="molecule type" value="Genomic_DNA"/>
</dbReference>
<dbReference type="Gene3D" id="3.30.70.2120">
    <property type="match status" value="1"/>
</dbReference>
<evidence type="ECO:0000259" key="6">
    <source>
        <dbReference type="Pfam" id="PF00669"/>
    </source>
</evidence>
<evidence type="ECO:0000259" key="7">
    <source>
        <dbReference type="Pfam" id="PF00700"/>
    </source>
</evidence>
<dbReference type="Proteomes" id="UP001596422">
    <property type="component" value="Unassembled WGS sequence"/>
</dbReference>
<organism evidence="8 9">
    <name type="scientific">Marinobacterium aestuariivivens</name>
    <dbReference type="NCBI Taxonomy" id="1698799"/>
    <lineage>
        <taxon>Bacteria</taxon>
        <taxon>Pseudomonadati</taxon>
        <taxon>Pseudomonadota</taxon>
        <taxon>Gammaproteobacteria</taxon>
        <taxon>Oceanospirillales</taxon>
        <taxon>Oceanospirillaceae</taxon>
        <taxon>Marinobacterium</taxon>
    </lineage>
</organism>
<dbReference type="RefSeq" id="WP_379908324.1">
    <property type="nucleotide sequence ID" value="NZ_JBHSWE010000001.1"/>
</dbReference>
<evidence type="ECO:0000256" key="4">
    <source>
        <dbReference type="RuleBase" id="RU362073"/>
    </source>
</evidence>
<feature type="domain" description="Flagellin C-terminal" evidence="7">
    <location>
        <begin position="604"/>
        <end position="689"/>
    </location>
</feature>
<dbReference type="Gene3D" id="2.60.40.4390">
    <property type="match status" value="1"/>
</dbReference>
<comment type="similarity">
    <text evidence="1 4">Belongs to the bacterial flagellin family.</text>
</comment>
<dbReference type="InterPro" id="IPR042187">
    <property type="entry name" value="Flagellin_C_sub2"/>
</dbReference>
<keyword evidence="8" id="KW-0282">Flagellum</keyword>
<keyword evidence="8" id="KW-0966">Cell projection</keyword>
<protein>
    <recommendedName>
        <fullName evidence="4">Flagellin</fullName>
    </recommendedName>
</protein>
<sequence>MAMVINSNIMSLNAQRNLTISQNDQNQAMERLTSGKRINSAGDDAAGLGISNRLTSQVQGLNQAVRNANDGISLIQTAEGALDESTNILQRMRELSIQSANGTYDSGNRATLNAEVQQLVKELDRIAETTSFNGQNILDGSLGKVALQVGSEANQTIEFGIQAMDAKTLGMGSTSVDQLGAESTLATLTGTEDLSYNDVLINGQSIVALGDSPIDGTDADGAQQIIDAINANVSGVTASMISVSTATDVGDGTFSGTANSLTIDVTKTDGTTTSLEITDTESLSEVVDKINEQGNGSITASINDDGAISISAVDASAIAITDNAAGTGLGTIADSSGQLILNSDNGEEITIERGSSGTLEQLDALGFRESNTAGTIEGVGIATPTNAWGVGDVTINGVAISADNSDSLAGKIANINEVSSETGVTATAFSAATLDFASVDVANLTGGDFDLNGTTITIGAGGGTGTLQDIADDINGSTDATGVSAQVLGTKLVLEGDVASMNFGDGSAGDLDAAFGDATNTAVLQSSADEAAGIAGAAVADGDTVDGGIKLESDNGSPISVELGASATAADIGFLESNTAGEGKFGAAVNSIDISTAAGAQKAIGIIDNALDSINETRGDLGAINNRLDFTINNLSNVSENAASARSRIEDADFAAESAALSRAQVLQQAGTAMLAQANAAPQQVLSLLQ</sequence>
<dbReference type="Pfam" id="PF00669">
    <property type="entry name" value="Flagellin_N"/>
    <property type="match status" value="1"/>
</dbReference>
<dbReference type="SUPFAM" id="SSF64518">
    <property type="entry name" value="Phase 1 flagellin"/>
    <property type="match status" value="1"/>
</dbReference>
<dbReference type="PANTHER" id="PTHR42792:SF2">
    <property type="entry name" value="FLAGELLIN"/>
    <property type="match status" value="1"/>
</dbReference>
<keyword evidence="3 4" id="KW-0975">Bacterial flagellum</keyword>
<evidence type="ECO:0000313" key="8">
    <source>
        <dbReference type="EMBL" id="MFC6669791.1"/>
    </source>
</evidence>
<evidence type="ECO:0000256" key="3">
    <source>
        <dbReference type="ARBA" id="ARBA00023143"/>
    </source>
</evidence>
<accession>A0ABW1ZX62</accession>
<evidence type="ECO:0000313" key="9">
    <source>
        <dbReference type="Proteomes" id="UP001596422"/>
    </source>
</evidence>
<comment type="caution">
    <text evidence="8">The sequence shown here is derived from an EMBL/GenBank/DDBJ whole genome shotgun (WGS) entry which is preliminary data.</text>
</comment>
<proteinExistence type="inferred from homology"/>
<dbReference type="InterPro" id="IPR046358">
    <property type="entry name" value="Flagellin_C"/>
</dbReference>
<keyword evidence="8" id="KW-0969">Cilium</keyword>
<comment type="subcellular location">
    <subcellularLocation>
        <location evidence="4">Secreted</location>
    </subcellularLocation>
    <subcellularLocation>
        <location evidence="4">Bacterial flagellum</location>
    </subcellularLocation>
</comment>
<dbReference type="InterPro" id="IPR001492">
    <property type="entry name" value="Flagellin"/>
</dbReference>
<dbReference type="Pfam" id="PF00700">
    <property type="entry name" value="Flagellin_C"/>
    <property type="match status" value="1"/>
</dbReference>
<dbReference type="InterPro" id="IPR001029">
    <property type="entry name" value="Flagellin_N"/>
</dbReference>
<feature type="domain" description="Flagellin N-terminal" evidence="6">
    <location>
        <begin position="5"/>
        <end position="141"/>
    </location>
</feature>
<feature type="coiled-coil region" evidence="5">
    <location>
        <begin position="75"/>
        <end position="129"/>
    </location>
</feature>
<keyword evidence="9" id="KW-1185">Reference proteome</keyword>
<keyword evidence="5" id="KW-0175">Coiled coil</keyword>
<evidence type="ECO:0000256" key="5">
    <source>
        <dbReference type="SAM" id="Coils"/>
    </source>
</evidence>
<keyword evidence="2 4" id="KW-0964">Secreted</keyword>
<name>A0ABW1ZX62_9GAMM</name>
<evidence type="ECO:0000256" key="2">
    <source>
        <dbReference type="ARBA" id="ARBA00022525"/>
    </source>
</evidence>
<dbReference type="Gene3D" id="6.10.280.190">
    <property type="match status" value="1"/>
</dbReference>
<reference evidence="9" key="1">
    <citation type="journal article" date="2019" name="Int. J. Syst. Evol. Microbiol.">
        <title>The Global Catalogue of Microorganisms (GCM) 10K type strain sequencing project: providing services to taxonomists for standard genome sequencing and annotation.</title>
        <authorList>
            <consortium name="The Broad Institute Genomics Platform"/>
            <consortium name="The Broad Institute Genome Sequencing Center for Infectious Disease"/>
            <person name="Wu L."/>
            <person name="Ma J."/>
        </authorList>
    </citation>
    <scope>NUCLEOTIDE SEQUENCE [LARGE SCALE GENOMIC DNA]</scope>
    <source>
        <strain evidence="9">NBRC 111756</strain>
    </source>
</reference>
<gene>
    <name evidence="8" type="ORF">ACFQDL_06610</name>
</gene>